<protein>
    <submittedName>
        <fullName evidence="2">Integral membrane protein</fullName>
    </submittedName>
</protein>
<reference evidence="2 3" key="1">
    <citation type="journal article" date="2019" name="Int. J. Syst. Evol. Microbiol.">
        <title>Lactobacillus salitolerans sp. nov., a novel lactic acid bacterium isolated from spent mushroom substrates.</title>
        <authorList>
            <person name="Tohno M."/>
            <person name="Tanizawa Y."/>
            <person name="Kojima Y."/>
            <person name="Sakamoto M."/>
            <person name="Nakamura Y."/>
            <person name="Ohkuma M."/>
            <person name="Kobayashi H."/>
        </authorList>
    </citation>
    <scope>NUCLEOTIDE SEQUENCE [LARGE SCALE GENOMIC DNA]</scope>
    <source>
        <strain evidence="2 3">YK43</strain>
    </source>
</reference>
<feature type="transmembrane region" description="Helical" evidence="1">
    <location>
        <begin position="239"/>
        <end position="256"/>
    </location>
</feature>
<dbReference type="EMBL" id="BFFP01000049">
    <property type="protein sequence ID" value="GBG95718.1"/>
    <property type="molecule type" value="Genomic_DNA"/>
</dbReference>
<keyword evidence="1" id="KW-0472">Membrane</keyword>
<evidence type="ECO:0000313" key="3">
    <source>
        <dbReference type="Proteomes" id="UP000286848"/>
    </source>
</evidence>
<name>A0A401IW31_9LACO</name>
<comment type="caution">
    <text evidence="2">The sequence shown here is derived from an EMBL/GenBank/DDBJ whole genome shotgun (WGS) entry which is preliminary data.</text>
</comment>
<organism evidence="2 3">
    <name type="scientific">Ligilactobacillus salitolerans</name>
    <dbReference type="NCBI Taxonomy" id="1808352"/>
    <lineage>
        <taxon>Bacteria</taxon>
        <taxon>Bacillati</taxon>
        <taxon>Bacillota</taxon>
        <taxon>Bacilli</taxon>
        <taxon>Lactobacillales</taxon>
        <taxon>Lactobacillaceae</taxon>
        <taxon>Ligilactobacillus</taxon>
    </lineage>
</organism>
<gene>
    <name evidence="2" type="ORF">LFYK43_21770</name>
</gene>
<feature type="transmembrane region" description="Helical" evidence="1">
    <location>
        <begin position="435"/>
        <end position="454"/>
    </location>
</feature>
<feature type="transmembrane region" description="Helical" evidence="1">
    <location>
        <begin position="6"/>
        <end position="23"/>
    </location>
</feature>
<feature type="transmembrane region" description="Helical" evidence="1">
    <location>
        <begin position="169"/>
        <end position="188"/>
    </location>
</feature>
<keyword evidence="3" id="KW-1185">Reference proteome</keyword>
<feature type="transmembrane region" description="Helical" evidence="1">
    <location>
        <begin position="405"/>
        <end position="423"/>
    </location>
</feature>
<feature type="transmembrane region" description="Helical" evidence="1">
    <location>
        <begin position="375"/>
        <end position="399"/>
    </location>
</feature>
<feature type="transmembrane region" description="Helical" evidence="1">
    <location>
        <begin position="35"/>
        <end position="53"/>
    </location>
</feature>
<feature type="transmembrane region" description="Helical" evidence="1">
    <location>
        <begin position="145"/>
        <end position="163"/>
    </location>
</feature>
<feature type="transmembrane region" description="Helical" evidence="1">
    <location>
        <begin position="195"/>
        <end position="210"/>
    </location>
</feature>
<sequence>MVDLVLIVSVIFVLTYHSIKPYLRQLYFLISKYVRPLTLALFVLIVFWQFYVVKSINGKTMWDANMILTRVADFPQMKALTNEYLSVYPNNILLYLYERGVWLFLGKPDLPVLTLFLARVNIALVDFSIIVVGHTLKGLFNRYTGTVYWILGFLLMGLSPWIAVPYSDIWAFFFSSAAASLTVSIFKAKKIWQKIIYPVLLAIILTASYFMKPSLIIFYIAAAIVGSVALIIKKSTISFLSLLTLAITTIVLALSFNNYQKNIPNLNLNENRAFSMMHFAAMGSIKMGAYNPADYFADKRIKDPDKRNERDIRVLKKRIVGYKNVGNYQRFLIRKHVFNTADGGFNWAGNGNKIIFEPNPDNFAQKLFTTQKISFTAHTAFSFPVQIFWILTWILTLFSIPNERLFTQIFKYSIVGFFLFLLMFEGGKSRYMIQLLPFILILASIGADNLASFIRKQKSLSN</sequence>
<dbReference type="AlphaFoldDB" id="A0A401IW31"/>
<proteinExistence type="predicted"/>
<dbReference type="Proteomes" id="UP000286848">
    <property type="component" value="Unassembled WGS sequence"/>
</dbReference>
<feature type="transmembrane region" description="Helical" evidence="1">
    <location>
        <begin position="112"/>
        <end position="133"/>
    </location>
</feature>
<evidence type="ECO:0000313" key="2">
    <source>
        <dbReference type="EMBL" id="GBG95718.1"/>
    </source>
</evidence>
<keyword evidence="1" id="KW-1133">Transmembrane helix</keyword>
<accession>A0A401IW31</accession>
<keyword evidence="1" id="KW-0812">Transmembrane</keyword>
<evidence type="ECO:0000256" key="1">
    <source>
        <dbReference type="SAM" id="Phobius"/>
    </source>
</evidence>